<feature type="binding site" evidence="3 4">
    <location>
        <begin position="98"/>
        <end position="99"/>
    </location>
    <ligand>
        <name>S-adenosyl-L-methionine</name>
        <dbReference type="ChEBI" id="CHEBI:59789"/>
    </ligand>
</feature>
<dbReference type="OrthoDB" id="9779941at2"/>
<dbReference type="Proteomes" id="UP000194798">
    <property type="component" value="Unassembled WGS sequence"/>
</dbReference>
<dbReference type="HAMAP" id="MF_01589">
    <property type="entry name" value="Cx_SAM_synthase"/>
    <property type="match status" value="1"/>
</dbReference>
<dbReference type="PIRSF" id="PIRSF006325">
    <property type="entry name" value="MeTrfase_bac"/>
    <property type="match status" value="1"/>
</dbReference>
<dbReference type="Pfam" id="PF13649">
    <property type="entry name" value="Methyltransf_25"/>
    <property type="match status" value="1"/>
</dbReference>
<dbReference type="InterPro" id="IPR005271">
    <property type="entry name" value="CmoA"/>
</dbReference>
<dbReference type="EC" id="2.1.3.-" evidence="3"/>
<comment type="caution">
    <text evidence="6">The sequence shown here is derived from an EMBL/GenBank/DDBJ whole genome shotgun (WGS) entry which is preliminary data.</text>
</comment>
<organism evidence="6 7">
    <name type="scientific">Thioflexithrix psekupsensis</name>
    <dbReference type="NCBI Taxonomy" id="1570016"/>
    <lineage>
        <taxon>Bacteria</taxon>
        <taxon>Pseudomonadati</taxon>
        <taxon>Pseudomonadota</taxon>
        <taxon>Gammaproteobacteria</taxon>
        <taxon>Thiotrichales</taxon>
        <taxon>Thioflexithrix</taxon>
    </lineage>
</organism>
<keyword evidence="2 3" id="KW-0949">S-adenosyl-L-methionine</keyword>
<feature type="binding site" evidence="3 4">
    <location>
        <begin position="126"/>
        <end position="127"/>
    </location>
    <ligand>
        <name>S-adenosyl-L-methionine</name>
        <dbReference type="ChEBI" id="CHEBI:59789"/>
    </ligand>
</feature>
<name>A0A251X737_9GAMM</name>
<dbReference type="CDD" id="cd02440">
    <property type="entry name" value="AdoMet_MTases"/>
    <property type="match status" value="1"/>
</dbReference>
<dbReference type="RefSeq" id="WP_086488852.1">
    <property type="nucleotide sequence ID" value="NZ_MSLT01000019.1"/>
</dbReference>
<evidence type="ECO:0000313" key="6">
    <source>
        <dbReference type="EMBL" id="OUD12912.1"/>
    </source>
</evidence>
<comment type="similarity">
    <text evidence="3">Belongs to the class I-like SAM-binding methyltransferase superfamily. Cx-SAM synthase family.</text>
</comment>
<sequence>MPIFEPKTNTDKLYAQPLAQIDKFQFDAQVAAVFEDMISRSVPGYACLVPMMAMLAARYAQNDSYIYDLGCSLGTITLAIDQQLAAFNLSNIKLIAIDNAAAMIEQCQKNAATFSLTHSVEFICADIREIKIEKASAVVLNFTLQFITPADRWILLKRIYDGMQSGAVLILSEKITFADPDIADKMVDLHHAFKQANGYSLLEINQKRTALEQVLIPDTLLEHQHRLTEIGFKGVMLWFQCFNFISLLAWKN</sequence>
<dbReference type="PANTHER" id="PTHR43861">
    <property type="entry name" value="TRANS-ACONITATE 2-METHYLTRANSFERASE-RELATED"/>
    <property type="match status" value="1"/>
</dbReference>
<keyword evidence="7" id="KW-1185">Reference proteome</keyword>
<dbReference type="GO" id="GO:0016743">
    <property type="term" value="F:carboxyl- or carbamoyltransferase activity"/>
    <property type="evidence" value="ECO:0007669"/>
    <property type="project" value="UniProtKB-UniRule"/>
</dbReference>
<dbReference type="EMBL" id="MSLT01000019">
    <property type="protein sequence ID" value="OUD12912.1"/>
    <property type="molecule type" value="Genomic_DNA"/>
</dbReference>
<dbReference type="GO" id="GO:1904047">
    <property type="term" value="F:S-adenosyl-L-methionine binding"/>
    <property type="evidence" value="ECO:0007669"/>
    <property type="project" value="UniProtKB-UniRule"/>
</dbReference>
<reference evidence="6 7" key="1">
    <citation type="submission" date="2016-12" db="EMBL/GenBank/DDBJ databases">
        <title>Thioflexothrix psekupsii D3 genome sequencing and assembly.</title>
        <authorList>
            <person name="Fomenkov A."/>
            <person name="Vincze T."/>
            <person name="Grabovich M."/>
            <person name="Anton B.P."/>
            <person name="Dubinina G."/>
            <person name="Orlova M."/>
            <person name="Belousova E."/>
            <person name="Roberts R.J."/>
        </authorList>
    </citation>
    <scope>NUCLEOTIDE SEQUENCE [LARGE SCALE GENOMIC DNA]</scope>
    <source>
        <strain evidence="6">D3</strain>
    </source>
</reference>
<dbReference type="SUPFAM" id="SSF53335">
    <property type="entry name" value="S-adenosyl-L-methionine-dependent methyltransferases"/>
    <property type="match status" value="1"/>
</dbReference>
<comment type="catalytic activity">
    <reaction evidence="3">
        <text>prephenate + S-adenosyl-L-methionine = carboxy-S-adenosyl-L-methionine + 3-phenylpyruvate + H2O</text>
        <dbReference type="Rhea" id="RHEA:51692"/>
        <dbReference type="ChEBI" id="CHEBI:15377"/>
        <dbReference type="ChEBI" id="CHEBI:18005"/>
        <dbReference type="ChEBI" id="CHEBI:29934"/>
        <dbReference type="ChEBI" id="CHEBI:59789"/>
        <dbReference type="ChEBI" id="CHEBI:134278"/>
    </reaction>
</comment>
<feature type="binding site" evidence="3">
    <location>
        <position position="208"/>
    </location>
    <ligand>
        <name>S-adenosyl-L-methionine</name>
        <dbReference type="ChEBI" id="CHEBI:59789"/>
    </ligand>
</feature>
<evidence type="ECO:0000256" key="3">
    <source>
        <dbReference type="HAMAP-Rule" id="MF_01589"/>
    </source>
</evidence>
<dbReference type="NCBIfam" id="TIGR00740">
    <property type="entry name" value="carboxy-S-adenosyl-L-methionine synthase CmoA"/>
    <property type="match status" value="1"/>
</dbReference>
<feature type="domain" description="Methyltransferase" evidence="5">
    <location>
        <begin position="66"/>
        <end position="163"/>
    </location>
</feature>
<evidence type="ECO:0000256" key="1">
    <source>
        <dbReference type="ARBA" id="ARBA00022679"/>
    </source>
</evidence>
<evidence type="ECO:0000313" key="7">
    <source>
        <dbReference type="Proteomes" id="UP000194798"/>
    </source>
</evidence>
<keyword evidence="1 3" id="KW-0808">Transferase</keyword>
<comment type="function">
    <text evidence="3">Catalyzes the conversion of S-adenosyl-L-methionine (SAM) to carboxy-S-adenosyl-L-methionine (Cx-SAM).</text>
</comment>
<proteinExistence type="inferred from homology"/>
<dbReference type="InterPro" id="IPR041698">
    <property type="entry name" value="Methyltransf_25"/>
</dbReference>
<dbReference type="PANTHER" id="PTHR43861:SF2">
    <property type="entry name" value="CARBOXY-S-ADENOSYL-L-METHIONINE SYNTHASE"/>
    <property type="match status" value="1"/>
</dbReference>
<evidence type="ECO:0000256" key="2">
    <source>
        <dbReference type="ARBA" id="ARBA00022691"/>
    </source>
</evidence>
<accession>A0A251X737</accession>
<dbReference type="InterPro" id="IPR029063">
    <property type="entry name" value="SAM-dependent_MTases_sf"/>
</dbReference>
<dbReference type="GO" id="GO:0002098">
    <property type="term" value="P:tRNA wobble uridine modification"/>
    <property type="evidence" value="ECO:0007669"/>
    <property type="project" value="InterPro"/>
</dbReference>
<feature type="binding site" evidence="3 4">
    <location>
        <begin position="70"/>
        <end position="72"/>
    </location>
    <ligand>
        <name>S-adenosyl-L-methionine</name>
        <dbReference type="ChEBI" id="CHEBI:59789"/>
    </ligand>
</feature>
<gene>
    <name evidence="3" type="primary">cmoA</name>
    <name evidence="6" type="ORF">TPSD3_12280</name>
</gene>
<feature type="binding site" evidence="3 4">
    <location>
        <position position="141"/>
    </location>
    <ligand>
        <name>S-adenosyl-L-methionine</name>
        <dbReference type="ChEBI" id="CHEBI:59789"/>
    </ligand>
</feature>
<feature type="binding site" evidence="3 4">
    <location>
        <position position="45"/>
    </location>
    <ligand>
        <name>S-adenosyl-L-methionine</name>
        <dbReference type="ChEBI" id="CHEBI:59789"/>
    </ligand>
</feature>
<evidence type="ECO:0000256" key="4">
    <source>
        <dbReference type="PIRSR" id="PIRSR006325-1"/>
    </source>
</evidence>
<evidence type="ECO:0000259" key="5">
    <source>
        <dbReference type="Pfam" id="PF13649"/>
    </source>
</evidence>
<dbReference type="AlphaFoldDB" id="A0A251X737"/>
<protein>
    <recommendedName>
        <fullName evidence="3">Carboxy-S-adenosyl-L-methionine synthase</fullName>
        <shortName evidence="3">Cx-SAM synthase</shortName>
        <ecNumber evidence="3">2.1.3.-</ecNumber>
    </recommendedName>
</protein>
<comment type="subunit">
    <text evidence="3">Homodimer.</text>
</comment>
<dbReference type="Gene3D" id="3.40.50.150">
    <property type="entry name" value="Vaccinia Virus protein VP39"/>
    <property type="match status" value="1"/>
</dbReference>